<dbReference type="Proteomes" id="UP000054560">
    <property type="component" value="Unassembled WGS sequence"/>
</dbReference>
<protein>
    <submittedName>
        <fullName evidence="2">Uncharacterized protein</fullName>
    </submittedName>
</protein>
<evidence type="ECO:0000256" key="1">
    <source>
        <dbReference type="SAM" id="MobiDB-lite"/>
    </source>
</evidence>
<dbReference type="AlphaFoldDB" id="A0A0L0FUI2"/>
<dbReference type="GeneID" id="25907819"/>
<keyword evidence="3" id="KW-1185">Reference proteome</keyword>
<organism evidence="2 3">
    <name type="scientific">Sphaeroforma arctica JP610</name>
    <dbReference type="NCBI Taxonomy" id="667725"/>
    <lineage>
        <taxon>Eukaryota</taxon>
        <taxon>Ichthyosporea</taxon>
        <taxon>Ichthyophonida</taxon>
        <taxon>Sphaeroforma</taxon>
    </lineage>
</organism>
<proteinExistence type="predicted"/>
<gene>
    <name evidence="2" type="ORF">SARC_07315</name>
</gene>
<reference evidence="2 3" key="1">
    <citation type="submission" date="2011-02" db="EMBL/GenBank/DDBJ databases">
        <title>The Genome Sequence of Sphaeroforma arctica JP610.</title>
        <authorList>
            <consortium name="The Broad Institute Genome Sequencing Platform"/>
            <person name="Russ C."/>
            <person name="Cuomo C."/>
            <person name="Young S.K."/>
            <person name="Zeng Q."/>
            <person name="Gargeya S."/>
            <person name="Alvarado L."/>
            <person name="Berlin A."/>
            <person name="Chapman S.B."/>
            <person name="Chen Z."/>
            <person name="Freedman E."/>
            <person name="Gellesch M."/>
            <person name="Goldberg J."/>
            <person name="Griggs A."/>
            <person name="Gujja S."/>
            <person name="Heilman E."/>
            <person name="Heiman D."/>
            <person name="Howarth C."/>
            <person name="Mehta T."/>
            <person name="Neiman D."/>
            <person name="Pearson M."/>
            <person name="Roberts A."/>
            <person name="Saif S."/>
            <person name="Shea T."/>
            <person name="Shenoy N."/>
            <person name="Sisk P."/>
            <person name="Stolte C."/>
            <person name="Sykes S."/>
            <person name="White J."/>
            <person name="Yandava C."/>
            <person name="Burger G."/>
            <person name="Gray M.W."/>
            <person name="Holland P.W.H."/>
            <person name="King N."/>
            <person name="Lang F.B.F."/>
            <person name="Roger A.J."/>
            <person name="Ruiz-Trillo I."/>
            <person name="Haas B."/>
            <person name="Nusbaum C."/>
            <person name="Birren B."/>
        </authorList>
    </citation>
    <scope>NUCLEOTIDE SEQUENCE [LARGE SCALE GENOMIC DNA]</scope>
    <source>
        <strain evidence="2 3">JP610</strain>
    </source>
</reference>
<feature type="compositionally biased region" description="Basic and acidic residues" evidence="1">
    <location>
        <begin position="36"/>
        <end position="45"/>
    </location>
</feature>
<dbReference type="EMBL" id="KQ242168">
    <property type="protein sequence ID" value="KNC80324.1"/>
    <property type="molecule type" value="Genomic_DNA"/>
</dbReference>
<evidence type="ECO:0000313" key="3">
    <source>
        <dbReference type="Proteomes" id="UP000054560"/>
    </source>
</evidence>
<sequence length="97" mass="10390">MPDTPKASEEVVIIGGAMLSEDIMMTDMVLQSADTMSDRQRRQTDECCPCTAPEDIPMPSETGMMEKSLVTGEASEANPEIGYLTDTLTSGVADVVD</sequence>
<accession>A0A0L0FUI2</accession>
<evidence type="ECO:0000313" key="2">
    <source>
        <dbReference type="EMBL" id="KNC80324.1"/>
    </source>
</evidence>
<dbReference type="RefSeq" id="XP_014154226.1">
    <property type="nucleotide sequence ID" value="XM_014298751.1"/>
</dbReference>
<feature type="region of interest" description="Disordered" evidence="1">
    <location>
        <begin position="33"/>
        <end position="62"/>
    </location>
</feature>
<name>A0A0L0FUI2_9EUKA</name>